<evidence type="ECO:0000313" key="3">
    <source>
        <dbReference type="Proteomes" id="UP000759537"/>
    </source>
</evidence>
<organism evidence="2 3">
    <name type="scientific">Russula ochroleuca</name>
    <dbReference type="NCBI Taxonomy" id="152965"/>
    <lineage>
        <taxon>Eukaryota</taxon>
        <taxon>Fungi</taxon>
        <taxon>Dikarya</taxon>
        <taxon>Basidiomycota</taxon>
        <taxon>Agaricomycotina</taxon>
        <taxon>Agaricomycetes</taxon>
        <taxon>Russulales</taxon>
        <taxon>Russulaceae</taxon>
        <taxon>Russula</taxon>
    </lineage>
</organism>
<evidence type="ECO:0000313" key="2">
    <source>
        <dbReference type="EMBL" id="KAF8466109.1"/>
    </source>
</evidence>
<dbReference type="AlphaFoldDB" id="A0A9P5JW16"/>
<gene>
    <name evidence="2" type="ORF">DFH94DRAFT_821369</name>
</gene>
<dbReference type="Proteomes" id="UP000759537">
    <property type="component" value="Unassembled WGS sequence"/>
</dbReference>
<reference evidence="2" key="2">
    <citation type="journal article" date="2020" name="Nat. Commun.">
        <title>Large-scale genome sequencing of mycorrhizal fungi provides insights into the early evolution of symbiotic traits.</title>
        <authorList>
            <person name="Miyauchi S."/>
            <person name="Kiss E."/>
            <person name="Kuo A."/>
            <person name="Drula E."/>
            <person name="Kohler A."/>
            <person name="Sanchez-Garcia M."/>
            <person name="Morin E."/>
            <person name="Andreopoulos B."/>
            <person name="Barry K.W."/>
            <person name="Bonito G."/>
            <person name="Buee M."/>
            <person name="Carver A."/>
            <person name="Chen C."/>
            <person name="Cichocki N."/>
            <person name="Clum A."/>
            <person name="Culley D."/>
            <person name="Crous P.W."/>
            <person name="Fauchery L."/>
            <person name="Girlanda M."/>
            <person name="Hayes R.D."/>
            <person name="Keri Z."/>
            <person name="LaButti K."/>
            <person name="Lipzen A."/>
            <person name="Lombard V."/>
            <person name="Magnuson J."/>
            <person name="Maillard F."/>
            <person name="Murat C."/>
            <person name="Nolan M."/>
            <person name="Ohm R.A."/>
            <person name="Pangilinan J."/>
            <person name="Pereira M.F."/>
            <person name="Perotto S."/>
            <person name="Peter M."/>
            <person name="Pfister S."/>
            <person name="Riley R."/>
            <person name="Sitrit Y."/>
            <person name="Stielow J.B."/>
            <person name="Szollosi G."/>
            <person name="Zifcakova L."/>
            <person name="Stursova M."/>
            <person name="Spatafora J.W."/>
            <person name="Tedersoo L."/>
            <person name="Vaario L.M."/>
            <person name="Yamada A."/>
            <person name="Yan M."/>
            <person name="Wang P."/>
            <person name="Xu J."/>
            <person name="Bruns T."/>
            <person name="Baldrian P."/>
            <person name="Vilgalys R."/>
            <person name="Dunand C."/>
            <person name="Henrissat B."/>
            <person name="Grigoriev I.V."/>
            <person name="Hibbett D."/>
            <person name="Nagy L.G."/>
            <person name="Martin F.M."/>
        </authorList>
    </citation>
    <scope>NUCLEOTIDE SEQUENCE</scope>
    <source>
        <strain evidence="2">Prilba</strain>
    </source>
</reference>
<feature type="compositionally biased region" description="Polar residues" evidence="1">
    <location>
        <begin position="246"/>
        <end position="261"/>
    </location>
</feature>
<comment type="caution">
    <text evidence="2">The sequence shown here is derived from an EMBL/GenBank/DDBJ whole genome shotgun (WGS) entry which is preliminary data.</text>
</comment>
<protein>
    <submittedName>
        <fullName evidence="2">Uncharacterized protein</fullName>
    </submittedName>
</protein>
<proteinExistence type="predicted"/>
<accession>A0A9P5JW16</accession>
<dbReference type="EMBL" id="WHVB01000043">
    <property type="protein sequence ID" value="KAF8466109.1"/>
    <property type="molecule type" value="Genomic_DNA"/>
</dbReference>
<feature type="compositionally biased region" description="Basic and acidic residues" evidence="1">
    <location>
        <begin position="9"/>
        <end position="18"/>
    </location>
</feature>
<sequence length="401" mass="43896">MEGFGTSARAKERGETYRKPLKRPANFPEKREGDACHICRATTDPRVVEGKVENEDDARNVQAIPYRFLPTTIRLPANGDHDAHTRRLAGTNPVPTLTKTRFYVCVLDCGAWWELKIKENGGVGWGEVGIRRSSPWIHGMHKEKQPGEIKHPAMCGPRMTATSALPFKISIGNGGIALFWNVGSFLAAAVSVEINPDMAFSKSLLNAKTFVTLLTNSLAPTGYMRFLYSHFLASLSAKNKSARGCTHQQGPPTQLMQTGSSAPVYRPPLQQPQSSHGISSTRFATGIRGARIKIASTALNSGMMVLKESTADTMNSDGLGNYTFDEKSDFTDQHDDLMDVTFDPITAPGNDDRYVRSDASDTKSDLVGEYVDATIVSLHVVIVDFVGQLAPRPRHTVGEWA</sequence>
<name>A0A9P5JW16_9AGAM</name>
<feature type="region of interest" description="Disordered" evidence="1">
    <location>
        <begin position="1"/>
        <end position="29"/>
    </location>
</feature>
<evidence type="ECO:0000256" key="1">
    <source>
        <dbReference type="SAM" id="MobiDB-lite"/>
    </source>
</evidence>
<feature type="region of interest" description="Disordered" evidence="1">
    <location>
        <begin position="243"/>
        <end position="279"/>
    </location>
</feature>
<reference evidence="2" key="1">
    <citation type="submission" date="2019-10" db="EMBL/GenBank/DDBJ databases">
        <authorList>
            <consortium name="DOE Joint Genome Institute"/>
            <person name="Kuo A."/>
            <person name="Miyauchi S."/>
            <person name="Kiss E."/>
            <person name="Drula E."/>
            <person name="Kohler A."/>
            <person name="Sanchez-Garcia M."/>
            <person name="Andreopoulos B."/>
            <person name="Barry K.W."/>
            <person name="Bonito G."/>
            <person name="Buee M."/>
            <person name="Carver A."/>
            <person name="Chen C."/>
            <person name="Cichocki N."/>
            <person name="Clum A."/>
            <person name="Culley D."/>
            <person name="Crous P.W."/>
            <person name="Fauchery L."/>
            <person name="Girlanda M."/>
            <person name="Hayes R."/>
            <person name="Keri Z."/>
            <person name="LaButti K."/>
            <person name="Lipzen A."/>
            <person name="Lombard V."/>
            <person name="Magnuson J."/>
            <person name="Maillard F."/>
            <person name="Morin E."/>
            <person name="Murat C."/>
            <person name="Nolan M."/>
            <person name="Ohm R."/>
            <person name="Pangilinan J."/>
            <person name="Pereira M."/>
            <person name="Perotto S."/>
            <person name="Peter M."/>
            <person name="Riley R."/>
            <person name="Sitrit Y."/>
            <person name="Stielow B."/>
            <person name="Szollosi G."/>
            <person name="Zifcakova L."/>
            <person name="Stursova M."/>
            <person name="Spatafora J.W."/>
            <person name="Tedersoo L."/>
            <person name="Vaario L.-M."/>
            <person name="Yamada A."/>
            <person name="Yan M."/>
            <person name="Wang P."/>
            <person name="Xu J."/>
            <person name="Bruns T."/>
            <person name="Baldrian P."/>
            <person name="Vilgalys R."/>
            <person name="Henrissat B."/>
            <person name="Grigoriev I.V."/>
            <person name="Hibbett D."/>
            <person name="Nagy L.G."/>
            <person name="Martin F.M."/>
        </authorList>
    </citation>
    <scope>NUCLEOTIDE SEQUENCE</scope>
    <source>
        <strain evidence="2">Prilba</strain>
    </source>
</reference>
<keyword evidence="3" id="KW-1185">Reference proteome</keyword>